<proteinExistence type="predicted"/>
<evidence type="ECO:0000313" key="1">
    <source>
        <dbReference type="EMBL" id="PIC14462.1"/>
    </source>
</evidence>
<protein>
    <submittedName>
        <fullName evidence="1">Uncharacterized protein</fullName>
    </submittedName>
</protein>
<dbReference type="AlphaFoldDB" id="A0A2G5SHP9"/>
<reference evidence="2" key="1">
    <citation type="submission" date="2017-10" db="EMBL/GenBank/DDBJ databases">
        <title>Rapid genome shrinkage in a self-fertile nematode reveals novel sperm competition proteins.</title>
        <authorList>
            <person name="Yin D."/>
            <person name="Schwarz E.M."/>
            <person name="Thomas C.G."/>
            <person name="Felde R.L."/>
            <person name="Korf I.F."/>
            <person name="Cutter A.D."/>
            <person name="Schartner C.M."/>
            <person name="Ralston E.J."/>
            <person name="Meyer B.J."/>
            <person name="Haag E.S."/>
        </authorList>
    </citation>
    <scope>NUCLEOTIDE SEQUENCE [LARGE SCALE GENOMIC DNA]</scope>
    <source>
        <strain evidence="2">JU1422</strain>
    </source>
</reference>
<dbReference type="Proteomes" id="UP000230233">
    <property type="component" value="Unassembled WGS sequence"/>
</dbReference>
<sequence>MIGFSKPETTKSDSMEKYQLNWENRFAEFYIVVCLLRAHLKEFSADNITGEPEAKEGPFRRTQGEVCQLLSAVWAPSGKIPSEICPNSAQKVASPRPKDDSRSRVIEYFLLIRL</sequence>
<accession>A0A2G5SHP9</accession>
<keyword evidence="2" id="KW-1185">Reference proteome</keyword>
<name>A0A2G5SHP9_9PELO</name>
<organism evidence="1 2">
    <name type="scientific">Caenorhabditis nigoni</name>
    <dbReference type="NCBI Taxonomy" id="1611254"/>
    <lineage>
        <taxon>Eukaryota</taxon>
        <taxon>Metazoa</taxon>
        <taxon>Ecdysozoa</taxon>
        <taxon>Nematoda</taxon>
        <taxon>Chromadorea</taxon>
        <taxon>Rhabditida</taxon>
        <taxon>Rhabditina</taxon>
        <taxon>Rhabditomorpha</taxon>
        <taxon>Rhabditoidea</taxon>
        <taxon>Rhabditidae</taxon>
        <taxon>Peloderinae</taxon>
        <taxon>Caenorhabditis</taxon>
    </lineage>
</organism>
<dbReference type="EMBL" id="PDUG01000007">
    <property type="protein sequence ID" value="PIC14462.1"/>
    <property type="molecule type" value="Genomic_DNA"/>
</dbReference>
<evidence type="ECO:0000313" key="2">
    <source>
        <dbReference type="Proteomes" id="UP000230233"/>
    </source>
</evidence>
<comment type="caution">
    <text evidence="1">The sequence shown here is derived from an EMBL/GenBank/DDBJ whole genome shotgun (WGS) entry which is preliminary data.</text>
</comment>
<gene>
    <name evidence="1" type="ORF">B9Z55_026770</name>
</gene>